<feature type="compositionally biased region" description="Acidic residues" evidence="1">
    <location>
        <begin position="91"/>
        <end position="100"/>
    </location>
</feature>
<feature type="compositionally biased region" description="Acidic residues" evidence="1">
    <location>
        <begin position="136"/>
        <end position="147"/>
    </location>
</feature>
<keyword evidence="3" id="KW-1185">Reference proteome</keyword>
<sequence>MVPPARTFVLSWESPTLKWKTNVVIEEILELNSIREPNLENIQPLSGEEPPIDQESQAAYLPQRHEELSRKCEDQGDVSGRQEHSDHIEASDNENLVDSDYETHDDNKHESQPNAASNVNIDIGLGDLHDEALEETDTNYDDSDELESLGSDGEIRTTKRSREFEFNANVDINNPQFKTARRCTMELLCMPRNLTAEA</sequence>
<evidence type="ECO:0000313" key="3">
    <source>
        <dbReference type="Proteomes" id="UP001604277"/>
    </source>
</evidence>
<gene>
    <name evidence="2" type="ORF">Fot_03014</name>
</gene>
<protein>
    <submittedName>
        <fullName evidence="2">Uncharacterized protein</fullName>
    </submittedName>
</protein>
<dbReference type="AlphaFoldDB" id="A0ABD1XCJ0"/>
<feature type="compositionally biased region" description="Basic and acidic residues" evidence="1">
    <location>
        <begin position="63"/>
        <end position="90"/>
    </location>
</feature>
<evidence type="ECO:0000256" key="1">
    <source>
        <dbReference type="SAM" id="MobiDB-lite"/>
    </source>
</evidence>
<comment type="caution">
    <text evidence="2">The sequence shown here is derived from an EMBL/GenBank/DDBJ whole genome shotgun (WGS) entry which is preliminary data.</text>
</comment>
<evidence type="ECO:0000313" key="2">
    <source>
        <dbReference type="EMBL" id="KAL2558275.1"/>
    </source>
</evidence>
<dbReference type="EMBL" id="JBFOLJ010000001">
    <property type="protein sequence ID" value="KAL2558275.1"/>
    <property type="molecule type" value="Genomic_DNA"/>
</dbReference>
<feature type="region of interest" description="Disordered" evidence="1">
    <location>
        <begin position="136"/>
        <end position="156"/>
    </location>
</feature>
<proteinExistence type="predicted"/>
<reference evidence="3" key="1">
    <citation type="submission" date="2024-07" db="EMBL/GenBank/DDBJ databases">
        <title>Two chromosome-level genome assemblies of Korean endemic species Abeliophyllum distichum and Forsythia ovata (Oleaceae).</title>
        <authorList>
            <person name="Jang H."/>
        </authorList>
    </citation>
    <scope>NUCLEOTIDE SEQUENCE [LARGE SCALE GENOMIC DNA]</scope>
</reference>
<feature type="compositionally biased region" description="Basic and acidic residues" evidence="1">
    <location>
        <begin position="101"/>
        <end position="111"/>
    </location>
</feature>
<name>A0ABD1XCJ0_9LAMI</name>
<organism evidence="2 3">
    <name type="scientific">Forsythia ovata</name>
    <dbReference type="NCBI Taxonomy" id="205694"/>
    <lineage>
        <taxon>Eukaryota</taxon>
        <taxon>Viridiplantae</taxon>
        <taxon>Streptophyta</taxon>
        <taxon>Embryophyta</taxon>
        <taxon>Tracheophyta</taxon>
        <taxon>Spermatophyta</taxon>
        <taxon>Magnoliopsida</taxon>
        <taxon>eudicotyledons</taxon>
        <taxon>Gunneridae</taxon>
        <taxon>Pentapetalae</taxon>
        <taxon>asterids</taxon>
        <taxon>lamiids</taxon>
        <taxon>Lamiales</taxon>
        <taxon>Oleaceae</taxon>
        <taxon>Forsythieae</taxon>
        <taxon>Forsythia</taxon>
    </lineage>
</organism>
<dbReference type="Proteomes" id="UP001604277">
    <property type="component" value="Unassembled WGS sequence"/>
</dbReference>
<accession>A0ABD1XCJ0</accession>
<feature type="region of interest" description="Disordered" evidence="1">
    <location>
        <begin position="62"/>
        <end position="120"/>
    </location>
</feature>